<dbReference type="SUPFAM" id="SSF52172">
    <property type="entry name" value="CheY-like"/>
    <property type="match status" value="1"/>
</dbReference>
<sequence>MDPRKKILIVDDEQINLEFFDVMLSKLGFHVEKAENGLEALEKVRKFTPDLIILDNIMPKMSGWEVTKTIKNNPDYQAYKDIPIIMFSAMDDVKDKVEGFELGVDDYITKPYNFSEVLARIRAVLRNRELFSQIATRERQLVLSEEINRDMKQLLEACAASVKGIETAASQIQLVEGQTPDTDKIKKMLELIRASSESLKHQLAEMDAKIEKVEQEKEKIKKHEIELKTLEHQFRKSLHQE</sequence>
<keyword evidence="5" id="KW-0804">Transcription</keyword>
<dbReference type="CDD" id="cd17574">
    <property type="entry name" value="REC_OmpR"/>
    <property type="match status" value="1"/>
</dbReference>
<dbReference type="AlphaFoldDB" id="A0A7C3IJ35"/>
<name>A0A7C3IJ35_9SPIR</name>
<gene>
    <name evidence="9" type="ORF">ENS59_06185</name>
</gene>
<evidence type="ECO:0000256" key="3">
    <source>
        <dbReference type="ARBA" id="ARBA00023015"/>
    </source>
</evidence>
<keyword evidence="7" id="KW-0175">Coiled coil</keyword>
<proteinExistence type="predicted"/>
<feature type="coiled-coil region" evidence="7">
    <location>
        <begin position="196"/>
        <end position="240"/>
    </location>
</feature>
<accession>A0A7C3IJ35</accession>
<dbReference type="GO" id="GO:0000156">
    <property type="term" value="F:phosphorelay response regulator activity"/>
    <property type="evidence" value="ECO:0007669"/>
    <property type="project" value="TreeGrafter"/>
</dbReference>
<evidence type="ECO:0000256" key="4">
    <source>
        <dbReference type="ARBA" id="ARBA00023125"/>
    </source>
</evidence>
<dbReference type="GO" id="GO:0000976">
    <property type="term" value="F:transcription cis-regulatory region binding"/>
    <property type="evidence" value="ECO:0007669"/>
    <property type="project" value="TreeGrafter"/>
</dbReference>
<dbReference type="GO" id="GO:0032993">
    <property type="term" value="C:protein-DNA complex"/>
    <property type="evidence" value="ECO:0007669"/>
    <property type="project" value="TreeGrafter"/>
</dbReference>
<dbReference type="GO" id="GO:0006355">
    <property type="term" value="P:regulation of DNA-templated transcription"/>
    <property type="evidence" value="ECO:0007669"/>
    <property type="project" value="TreeGrafter"/>
</dbReference>
<feature type="domain" description="Response regulatory" evidence="8">
    <location>
        <begin position="6"/>
        <end position="125"/>
    </location>
</feature>
<keyword evidence="3" id="KW-0805">Transcription regulation</keyword>
<protein>
    <submittedName>
        <fullName evidence="9">Response regulator</fullName>
    </submittedName>
</protein>
<evidence type="ECO:0000256" key="1">
    <source>
        <dbReference type="ARBA" id="ARBA00022553"/>
    </source>
</evidence>
<keyword evidence="4" id="KW-0238">DNA-binding</keyword>
<dbReference type="PROSITE" id="PS50110">
    <property type="entry name" value="RESPONSE_REGULATORY"/>
    <property type="match status" value="1"/>
</dbReference>
<dbReference type="Pfam" id="PF00072">
    <property type="entry name" value="Response_reg"/>
    <property type="match status" value="1"/>
</dbReference>
<evidence type="ECO:0000256" key="7">
    <source>
        <dbReference type="SAM" id="Coils"/>
    </source>
</evidence>
<dbReference type="EMBL" id="DSVL01000194">
    <property type="protein sequence ID" value="HFH29087.1"/>
    <property type="molecule type" value="Genomic_DNA"/>
</dbReference>
<reference evidence="9" key="1">
    <citation type="journal article" date="2020" name="mSystems">
        <title>Genome- and Community-Level Interaction Insights into Carbon Utilization and Element Cycling Functions of Hydrothermarchaeota in Hydrothermal Sediment.</title>
        <authorList>
            <person name="Zhou Z."/>
            <person name="Liu Y."/>
            <person name="Xu W."/>
            <person name="Pan J."/>
            <person name="Luo Z.H."/>
            <person name="Li M."/>
        </authorList>
    </citation>
    <scope>NUCLEOTIDE SEQUENCE [LARGE SCALE GENOMIC DNA]</scope>
    <source>
        <strain evidence="9">SpSt-503</strain>
    </source>
</reference>
<dbReference type="GO" id="GO:0005829">
    <property type="term" value="C:cytosol"/>
    <property type="evidence" value="ECO:0007669"/>
    <property type="project" value="TreeGrafter"/>
</dbReference>
<dbReference type="InterPro" id="IPR001789">
    <property type="entry name" value="Sig_transdc_resp-reg_receiver"/>
</dbReference>
<evidence type="ECO:0000256" key="6">
    <source>
        <dbReference type="PROSITE-ProRule" id="PRU00169"/>
    </source>
</evidence>
<dbReference type="InterPro" id="IPR039420">
    <property type="entry name" value="WalR-like"/>
</dbReference>
<comment type="caution">
    <text evidence="9">The sequence shown here is derived from an EMBL/GenBank/DDBJ whole genome shotgun (WGS) entry which is preliminary data.</text>
</comment>
<feature type="modified residue" description="4-aspartylphosphate" evidence="6">
    <location>
        <position position="55"/>
    </location>
</feature>
<keyword evidence="1 6" id="KW-0597">Phosphoprotein</keyword>
<dbReference type="InterPro" id="IPR011006">
    <property type="entry name" value="CheY-like_superfamily"/>
</dbReference>
<dbReference type="PANTHER" id="PTHR48111">
    <property type="entry name" value="REGULATOR OF RPOS"/>
    <property type="match status" value="1"/>
</dbReference>
<evidence type="ECO:0000256" key="5">
    <source>
        <dbReference type="ARBA" id="ARBA00023163"/>
    </source>
</evidence>
<dbReference type="Gene3D" id="3.40.50.2300">
    <property type="match status" value="1"/>
</dbReference>
<keyword evidence="2" id="KW-0902">Two-component regulatory system</keyword>
<dbReference type="SMART" id="SM00448">
    <property type="entry name" value="REC"/>
    <property type="match status" value="1"/>
</dbReference>
<evidence type="ECO:0000256" key="2">
    <source>
        <dbReference type="ARBA" id="ARBA00023012"/>
    </source>
</evidence>
<dbReference type="PANTHER" id="PTHR48111:SF1">
    <property type="entry name" value="TWO-COMPONENT RESPONSE REGULATOR ORR33"/>
    <property type="match status" value="1"/>
</dbReference>
<evidence type="ECO:0000259" key="8">
    <source>
        <dbReference type="PROSITE" id="PS50110"/>
    </source>
</evidence>
<evidence type="ECO:0000313" key="9">
    <source>
        <dbReference type="EMBL" id="HFH29087.1"/>
    </source>
</evidence>
<organism evidence="9">
    <name type="scientific">Gracilinema caldarium</name>
    <dbReference type="NCBI Taxonomy" id="215591"/>
    <lineage>
        <taxon>Bacteria</taxon>
        <taxon>Pseudomonadati</taxon>
        <taxon>Spirochaetota</taxon>
        <taxon>Spirochaetia</taxon>
        <taxon>Spirochaetales</taxon>
        <taxon>Breznakiellaceae</taxon>
        <taxon>Gracilinema</taxon>
    </lineage>
</organism>